<protein>
    <recommendedName>
        <fullName evidence="4">histidine kinase</fullName>
        <ecNumber evidence="4">2.7.13.3</ecNumber>
    </recommendedName>
</protein>
<keyword evidence="9 17" id="KW-0418">Kinase</keyword>
<reference evidence="17 18" key="1">
    <citation type="submission" date="2017-12" db="EMBL/GenBank/DDBJ databases">
        <title>Phylogenetic diversity of female urinary microbiome.</title>
        <authorList>
            <person name="Thomas-White K."/>
            <person name="Wolfe A.J."/>
        </authorList>
    </citation>
    <scope>NUCLEOTIDE SEQUENCE [LARGE SCALE GENOMIC DNA]</scope>
    <source>
        <strain evidence="17 18">UMB1298</strain>
    </source>
</reference>
<dbReference type="InterPro" id="IPR003594">
    <property type="entry name" value="HATPase_dom"/>
</dbReference>
<dbReference type="SUPFAM" id="SSF52402">
    <property type="entry name" value="Adenine nucleotide alpha hydrolases-like"/>
    <property type="match status" value="1"/>
</dbReference>
<comment type="subcellular location">
    <subcellularLocation>
        <location evidence="3">Cell membrane</location>
    </subcellularLocation>
    <subcellularLocation>
        <location evidence="2">Membrane</location>
        <topology evidence="2">Multi-pass membrane protein</topology>
    </subcellularLocation>
</comment>
<evidence type="ECO:0000313" key="17">
    <source>
        <dbReference type="EMBL" id="PKZ42064.1"/>
    </source>
</evidence>
<evidence type="ECO:0000256" key="8">
    <source>
        <dbReference type="ARBA" id="ARBA00022741"/>
    </source>
</evidence>
<dbReference type="Gene3D" id="1.20.120.620">
    <property type="entry name" value="Backbone structure of the membrane domain of e. Coli histidine kinase receptor kdpd"/>
    <property type="match status" value="1"/>
</dbReference>
<dbReference type="AlphaFoldDB" id="A0A2I1PBR2"/>
<evidence type="ECO:0000256" key="15">
    <source>
        <dbReference type="SAM" id="Phobius"/>
    </source>
</evidence>
<keyword evidence="7 15" id="KW-0812">Transmembrane</keyword>
<feature type="region of interest" description="Disordered" evidence="14">
    <location>
        <begin position="534"/>
        <end position="566"/>
    </location>
</feature>
<dbReference type="InterPro" id="IPR003852">
    <property type="entry name" value="Sig_transdc_His_kinase_KdpD_N"/>
</dbReference>
<keyword evidence="5" id="KW-0597">Phosphoprotein</keyword>
<evidence type="ECO:0000256" key="2">
    <source>
        <dbReference type="ARBA" id="ARBA00004141"/>
    </source>
</evidence>
<dbReference type="InterPro" id="IPR004358">
    <property type="entry name" value="Sig_transdc_His_kin-like_C"/>
</dbReference>
<dbReference type="Pfam" id="PF00512">
    <property type="entry name" value="HisKA"/>
    <property type="match status" value="1"/>
</dbReference>
<feature type="transmembrane region" description="Helical" evidence="15">
    <location>
        <begin position="457"/>
        <end position="475"/>
    </location>
</feature>
<dbReference type="RefSeq" id="WP_101849345.1">
    <property type="nucleotide sequence ID" value="NZ_PKIZ01000006.1"/>
</dbReference>
<dbReference type="PANTHER" id="PTHR45569:SF1">
    <property type="entry name" value="SENSOR PROTEIN KDPD"/>
    <property type="match status" value="1"/>
</dbReference>
<dbReference type="InterPro" id="IPR005467">
    <property type="entry name" value="His_kinase_dom"/>
</dbReference>
<evidence type="ECO:0000256" key="6">
    <source>
        <dbReference type="ARBA" id="ARBA00022679"/>
    </source>
</evidence>
<evidence type="ECO:0000259" key="16">
    <source>
        <dbReference type="PROSITE" id="PS50109"/>
    </source>
</evidence>
<evidence type="ECO:0000256" key="7">
    <source>
        <dbReference type="ARBA" id="ARBA00022692"/>
    </source>
</evidence>
<dbReference type="Pfam" id="PF13493">
    <property type="entry name" value="DUF4118"/>
    <property type="match status" value="1"/>
</dbReference>
<dbReference type="InterPro" id="IPR038318">
    <property type="entry name" value="KdpD_sf"/>
</dbReference>
<organism evidence="17 18">
    <name type="scientific">Kytococcus schroeteri</name>
    <dbReference type="NCBI Taxonomy" id="138300"/>
    <lineage>
        <taxon>Bacteria</taxon>
        <taxon>Bacillati</taxon>
        <taxon>Actinomycetota</taxon>
        <taxon>Actinomycetes</taxon>
        <taxon>Micrococcales</taxon>
        <taxon>Kytococcaceae</taxon>
        <taxon>Kytococcus</taxon>
    </lineage>
</organism>
<dbReference type="InterPro" id="IPR003661">
    <property type="entry name" value="HisK_dim/P_dom"/>
</dbReference>
<dbReference type="Gene3D" id="1.10.287.130">
    <property type="match status" value="1"/>
</dbReference>
<dbReference type="InterPro" id="IPR014729">
    <property type="entry name" value="Rossmann-like_a/b/a_fold"/>
</dbReference>
<evidence type="ECO:0000313" key="18">
    <source>
        <dbReference type="Proteomes" id="UP000234206"/>
    </source>
</evidence>
<comment type="catalytic activity">
    <reaction evidence="1">
        <text>ATP + protein L-histidine = ADP + protein N-phospho-L-histidine.</text>
        <dbReference type="EC" id="2.7.13.3"/>
    </reaction>
</comment>
<evidence type="ECO:0000256" key="4">
    <source>
        <dbReference type="ARBA" id="ARBA00012438"/>
    </source>
</evidence>
<dbReference type="FunFam" id="3.40.50.300:FF:000483">
    <property type="entry name" value="Sensor histidine kinase KdpD"/>
    <property type="match status" value="1"/>
</dbReference>
<dbReference type="CDD" id="cd00082">
    <property type="entry name" value="HisKA"/>
    <property type="match status" value="1"/>
</dbReference>
<dbReference type="SUPFAM" id="SSF55874">
    <property type="entry name" value="ATPase domain of HSP90 chaperone/DNA topoisomerase II/histidine kinase"/>
    <property type="match status" value="1"/>
</dbReference>
<gene>
    <name evidence="17" type="ORF">CYJ76_04245</name>
</gene>
<name>A0A2I1PBR2_9MICO</name>
<dbReference type="Gene3D" id="3.30.565.10">
    <property type="entry name" value="Histidine kinase-like ATPase, C-terminal domain"/>
    <property type="match status" value="1"/>
</dbReference>
<dbReference type="GO" id="GO:0005886">
    <property type="term" value="C:plasma membrane"/>
    <property type="evidence" value="ECO:0007669"/>
    <property type="project" value="UniProtKB-SubCell"/>
</dbReference>
<accession>A0A2I1PBR2</accession>
<keyword evidence="13 15" id="KW-0472">Membrane</keyword>
<dbReference type="OrthoDB" id="9806130at2"/>
<keyword evidence="10" id="KW-0067">ATP-binding</keyword>
<dbReference type="SUPFAM" id="SSF47384">
    <property type="entry name" value="Homodimeric domain of signal transducing histidine kinase"/>
    <property type="match status" value="1"/>
</dbReference>
<keyword evidence="11 15" id="KW-1133">Transmembrane helix</keyword>
<dbReference type="Pfam" id="PF02702">
    <property type="entry name" value="KdpD"/>
    <property type="match status" value="1"/>
</dbReference>
<dbReference type="CDD" id="cd00075">
    <property type="entry name" value="HATPase"/>
    <property type="match status" value="1"/>
</dbReference>
<evidence type="ECO:0000256" key="14">
    <source>
        <dbReference type="SAM" id="MobiDB-lite"/>
    </source>
</evidence>
<dbReference type="InterPro" id="IPR025201">
    <property type="entry name" value="KdpD_TM"/>
</dbReference>
<evidence type="ECO:0000256" key="11">
    <source>
        <dbReference type="ARBA" id="ARBA00022989"/>
    </source>
</evidence>
<feature type="region of interest" description="Disordered" evidence="14">
    <location>
        <begin position="847"/>
        <end position="878"/>
    </location>
</feature>
<evidence type="ECO:0000256" key="5">
    <source>
        <dbReference type="ARBA" id="ARBA00022553"/>
    </source>
</evidence>
<evidence type="ECO:0000256" key="10">
    <source>
        <dbReference type="ARBA" id="ARBA00022840"/>
    </source>
</evidence>
<dbReference type="Pfam" id="PF02518">
    <property type="entry name" value="HATPase_c"/>
    <property type="match status" value="1"/>
</dbReference>
<dbReference type="EMBL" id="PKIZ01000006">
    <property type="protein sequence ID" value="PKZ42064.1"/>
    <property type="molecule type" value="Genomic_DNA"/>
</dbReference>
<dbReference type="GO" id="GO:0000155">
    <property type="term" value="F:phosphorelay sensor kinase activity"/>
    <property type="evidence" value="ECO:0007669"/>
    <property type="project" value="InterPro"/>
</dbReference>
<dbReference type="GO" id="GO:0005737">
    <property type="term" value="C:cytoplasm"/>
    <property type="evidence" value="ECO:0007669"/>
    <property type="project" value="UniProtKB-ARBA"/>
</dbReference>
<dbReference type="PRINTS" id="PR00344">
    <property type="entry name" value="BCTRLSENSOR"/>
</dbReference>
<evidence type="ECO:0000256" key="12">
    <source>
        <dbReference type="ARBA" id="ARBA00023012"/>
    </source>
</evidence>
<dbReference type="InterPro" id="IPR052023">
    <property type="entry name" value="Histidine_kinase_KdpD"/>
</dbReference>
<dbReference type="Pfam" id="PF00582">
    <property type="entry name" value="Usp"/>
    <property type="match status" value="1"/>
</dbReference>
<evidence type="ECO:0000256" key="13">
    <source>
        <dbReference type="ARBA" id="ARBA00023136"/>
    </source>
</evidence>
<dbReference type="InterPro" id="IPR027417">
    <property type="entry name" value="P-loop_NTPase"/>
</dbReference>
<dbReference type="Gene3D" id="3.40.50.620">
    <property type="entry name" value="HUPs"/>
    <property type="match status" value="1"/>
</dbReference>
<feature type="domain" description="Histidine kinase" evidence="16">
    <location>
        <begin position="629"/>
        <end position="849"/>
    </location>
</feature>
<keyword evidence="8" id="KW-0547">Nucleotide-binding</keyword>
<dbReference type="Gene3D" id="3.40.50.300">
    <property type="entry name" value="P-loop containing nucleotide triphosphate hydrolases"/>
    <property type="match status" value="1"/>
</dbReference>
<feature type="compositionally biased region" description="Low complexity" evidence="14">
    <location>
        <begin position="855"/>
        <end position="871"/>
    </location>
</feature>
<evidence type="ECO:0000256" key="9">
    <source>
        <dbReference type="ARBA" id="ARBA00022777"/>
    </source>
</evidence>
<feature type="transmembrane region" description="Helical" evidence="15">
    <location>
        <begin position="409"/>
        <end position="437"/>
    </location>
</feature>
<dbReference type="SMART" id="SM00388">
    <property type="entry name" value="HisKA"/>
    <property type="match status" value="1"/>
</dbReference>
<dbReference type="PANTHER" id="PTHR45569">
    <property type="entry name" value="SENSOR PROTEIN KDPD"/>
    <property type="match status" value="1"/>
</dbReference>
<comment type="caution">
    <text evidence="17">The sequence shown here is derived from an EMBL/GenBank/DDBJ whole genome shotgun (WGS) entry which is preliminary data.</text>
</comment>
<dbReference type="PROSITE" id="PS50109">
    <property type="entry name" value="HIS_KIN"/>
    <property type="match status" value="1"/>
</dbReference>
<keyword evidence="6" id="KW-0808">Transferase</keyword>
<dbReference type="Proteomes" id="UP000234206">
    <property type="component" value="Unassembled WGS sequence"/>
</dbReference>
<proteinExistence type="predicted"/>
<dbReference type="InterPro" id="IPR006016">
    <property type="entry name" value="UspA"/>
</dbReference>
<evidence type="ECO:0000256" key="1">
    <source>
        <dbReference type="ARBA" id="ARBA00000085"/>
    </source>
</evidence>
<dbReference type="InterPro" id="IPR036097">
    <property type="entry name" value="HisK_dim/P_sf"/>
</dbReference>
<keyword evidence="12" id="KW-0902">Two-component regulatory system</keyword>
<evidence type="ECO:0000256" key="3">
    <source>
        <dbReference type="ARBA" id="ARBA00004236"/>
    </source>
</evidence>
<dbReference type="InterPro" id="IPR036890">
    <property type="entry name" value="HATPase_C_sf"/>
</dbReference>
<keyword evidence="18" id="KW-1185">Reference proteome</keyword>
<dbReference type="SMART" id="SM00387">
    <property type="entry name" value="HATPase_c"/>
    <property type="match status" value="1"/>
</dbReference>
<dbReference type="GO" id="GO:0005524">
    <property type="term" value="F:ATP binding"/>
    <property type="evidence" value="ECO:0007669"/>
    <property type="project" value="UniProtKB-KW"/>
</dbReference>
<dbReference type="EC" id="2.7.13.3" evidence="4"/>
<sequence length="878" mass="92644">MSQGRLRIRLGAAPGVGKTCAMLDEGHALAADGVDVVIGYLEDHDRPATRRRAEGLEVVPRRRTVHRGVAVEEMDLQAVLDRRPEVALVDELAHTNAPGSENAKRWQDVRALLEAGIDVISTVNIQHLESLNDTVTAITGVVQRETVPDAQVRAADRVELVDLSPEALRARLTDGLVYRPERVDSALQNYFRPGNLAALRELALLWLADRVNEGLAAYRIEHGIDGTWPTRDRVVVAVSGGREGSTLLRRGARIAGRSAGGAFHAVHVAPMDGLTVSSPGAVAGLRQLTEELGGTFHTVTGRDPAEGVLEFARGVNAAQVVVGSSRRPWWRRAVDAGTSEKIIRDSGEIDVHVVTHALAGRGGLSRPVADLPAEQVRWGWVLAVLLPLLLTPPMTLLPSGGALPLIVQVYLLVTVVVALAGGLWPAVASAVICSALLNWYFTPPVHEWTISDPQNVAAIVVYVLIAGLVAGVVHARARRAQAAVRAQQVSHSLAALAPTVLGSADPMGTLLRQAVELLGLRRVSLVRLEEGSPPVVEASADATDGPADTASEPPAGTAEGAETLREPVGDGHQLVLVTDRPLEAMQRRVVSALAVHAEAVVQRRALEAEARTADELARDNRARRALLSAVSHDLRTPLAAIKASIGSLRSTEVDFAPEDREELQEIIEHSSDRLEALVDNLLDMSRLQFGAVVATLRPVDLAETVHSALEGEEGATAVECDFDPAARVVLADPGLLERVLGNLLENALRHQPAGEPVRLRSRRVEGDDADPSGASVVLELADTGVGVAADQRARMFEPFQRLGDVPAGNGVGLGLAVARGLVTEMGGTLEAAPTPGGGLTMLVTLPAPDPGVDHSSPGAPCAVAGASPAAEVPEEGDA</sequence>